<sequence length="45" mass="4722">MATREITTDIPGSPQLEQVITGVPGPDMDDVRAKVAEARTEGGVL</sequence>
<dbReference type="EMBL" id="JAIXCQ010000007">
    <property type="protein sequence ID" value="MCA5893891.1"/>
    <property type="molecule type" value="Genomic_DNA"/>
</dbReference>
<comment type="caution">
    <text evidence="2">The sequence shown here is derived from an EMBL/GenBank/DDBJ whole genome shotgun (WGS) entry which is preliminary data.</text>
</comment>
<accession>A0ABS7ZFU6</accession>
<reference evidence="2 3" key="1">
    <citation type="submission" date="2021-09" db="EMBL/GenBank/DDBJ databases">
        <title>Isoptericola luteus sp. nov., a novel bacterium isolated from Harbin, the capital city of Heilongjiang province.</title>
        <authorList>
            <person name="Li J."/>
        </authorList>
    </citation>
    <scope>NUCLEOTIDE SEQUENCE [LARGE SCALE GENOMIC DNA]</scope>
    <source>
        <strain evidence="2 3">NEAU-Y5</strain>
    </source>
</reference>
<evidence type="ECO:0000313" key="2">
    <source>
        <dbReference type="EMBL" id="MCA5893891.1"/>
    </source>
</evidence>
<feature type="region of interest" description="Disordered" evidence="1">
    <location>
        <begin position="1"/>
        <end position="27"/>
    </location>
</feature>
<keyword evidence="3" id="KW-1185">Reference proteome</keyword>
<organism evidence="2 3">
    <name type="scientific">Isoptericola luteus</name>
    <dbReference type="NCBI Taxonomy" id="2879484"/>
    <lineage>
        <taxon>Bacteria</taxon>
        <taxon>Bacillati</taxon>
        <taxon>Actinomycetota</taxon>
        <taxon>Actinomycetes</taxon>
        <taxon>Micrococcales</taxon>
        <taxon>Promicromonosporaceae</taxon>
        <taxon>Isoptericola</taxon>
    </lineage>
</organism>
<proteinExistence type="predicted"/>
<evidence type="ECO:0000256" key="1">
    <source>
        <dbReference type="SAM" id="MobiDB-lite"/>
    </source>
</evidence>
<evidence type="ECO:0000313" key="3">
    <source>
        <dbReference type="Proteomes" id="UP001319870"/>
    </source>
</evidence>
<gene>
    <name evidence="2" type="ORF">LEP48_11080</name>
</gene>
<name>A0ABS7ZFU6_9MICO</name>
<dbReference type="Proteomes" id="UP001319870">
    <property type="component" value="Unassembled WGS sequence"/>
</dbReference>
<dbReference type="RefSeq" id="WP_225565660.1">
    <property type="nucleotide sequence ID" value="NZ_JAIXCQ010000007.1"/>
</dbReference>
<protein>
    <submittedName>
        <fullName evidence="2">Uncharacterized protein</fullName>
    </submittedName>
</protein>